<comment type="similarity">
    <text evidence="1">Belongs to the ROK (NagC/XylR) family.</text>
</comment>
<comment type="caution">
    <text evidence="3">The sequence shown here is derived from an EMBL/GenBank/DDBJ whole genome shotgun (WGS) entry which is preliminary data.</text>
</comment>
<dbReference type="AlphaFoldDB" id="A0A3M2JKM4"/>
<accession>A0A3M2JKM4</accession>
<dbReference type="InterPro" id="IPR036390">
    <property type="entry name" value="WH_DNA-bd_sf"/>
</dbReference>
<dbReference type="Pfam" id="PF00480">
    <property type="entry name" value="ROK"/>
    <property type="match status" value="1"/>
</dbReference>
<dbReference type="InterPro" id="IPR049874">
    <property type="entry name" value="ROK_cs"/>
</dbReference>
<evidence type="ECO:0000256" key="1">
    <source>
        <dbReference type="ARBA" id="ARBA00006479"/>
    </source>
</evidence>
<dbReference type="PANTHER" id="PTHR18964">
    <property type="entry name" value="ROK (REPRESSOR, ORF, KINASE) FAMILY"/>
    <property type="match status" value="1"/>
</dbReference>
<sequence length="400" mass="40785">MSATETTRSSRPGAPALRGVGRALRPTAKVLPEHARAHNRALVLQHLFHQGPSSRADLARATGLTRVTVSDLVSVLIAEGLVAELGVRPEGRVGKPATLVGMRTEDLQVVAVDLADDASLRGAVMTLTGVVVARRTAALDGRTGDDAVAVLEDLCRDLLAAADRPVVGVGIGSPGVIDSTGFVVEAPNRGWYDLPLAEHLTTRLGLPVHVANDANTHALGEYTYGGAPGDGLMVVTVGQGVGAGIVLDGSLVRGRADAAGEIGHVTVVDDRDVRAGDPQPRPCACGRAGCLETLLSLPALRRATAGTTPEESDAVLASVGRKLGLALAPVVSALNLAEVRLSGPAELLDGALRAEALATVRARTMPLLGQDLALGMSSLDEDGALSGAAALVLSGQLGVT</sequence>
<evidence type="ECO:0000313" key="4">
    <source>
        <dbReference type="Proteomes" id="UP000269289"/>
    </source>
</evidence>
<feature type="compositionally biased region" description="Polar residues" evidence="2">
    <location>
        <begin position="1"/>
        <end position="10"/>
    </location>
</feature>
<dbReference type="InterPro" id="IPR000600">
    <property type="entry name" value="ROK"/>
</dbReference>
<dbReference type="Gene3D" id="3.30.420.40">
    <property type="match status" value="2"/>
</dbReference>
<dbReference type="EMBL" id="RFFI01000003">
    <property type="protein sequence ID" value="RMI14219.1"/>
    <property type="molecule type" value="Genomic_DNA"/>
</dbReference>
<dbReference type="SUPFAM" id="SSF53067">
    <property type="entry name" value="Actin-like ATPase domain"/>
    <property type="match status" value="1"/>
</dbReference>
<protein>
    <submittedName>
        <fullName evidence="3">ROK family transcriptional regulator</fullName>
    </submittedName>
</protein>
<dbReference type="InterPro" id="IPR036388">
    <property type="entry name" value="WH-like_DNA-bd_sf"/>
</dbReference>
<keyword evidence="4" id="KW-1185">Reference proteome</keyword>
<feature type="region of interest" description="Disordered" evidence="2">
    <location>
        <begin position="1"/>
        <end position="23"/>
    </location>
</feature>
<dbReference type="RefSeq" id="WP_122147611.1">
    <property type="nucleotide sequence ID" value="NZ_RFFI01000003.1"/>
</dbReference>
<dbReference type="SUPFAM" id="SSF46785">
    <property type="entry name" value="Winged helix' DNA-binding domain"/>
    <property type="match status" value="1"/>
</dbReference>
<dbReference type="OrthoDB" id="9810372at2"/>
<proteinExistence type="inferred from homology"/>
<dbReference type="PROSITE" id="PS01125">
    <property type="entry name" value="ROK"/>
    <property type="match status" value="1"/>
</dbReference>
<evidence type="ECO:0000313" key="3">
    <source>
        <dbReference type="EMBL" id="RMI14219.1"/>
    </source>
</evidence>
<reference evidence="3 4" key="1">
    <citation type="submission" date="2018-10" db="EMBL/GenBank/DDBJ databases">
        <title>Isolation, diversity and antifungal activity of actinobacteria from wheat.</title>
        <authorList>
            <person name="Han C."/>
        </authorList>
    </citation>
    <scope>NUCLEOTIDE SEQUENCE [LARGE SCALE GENOMIC DNA]</scope>
    <source>
        <strain evidence="3 4">NEAU-YY56</strain>
    </source>
</reference>
<organism evidence="3 4">
    <name type="scientific">Cellulomonas triticagri</name>
    <dbReference type="NCBI Taxonomy" id="2483352"/>
    <lineage>
        <taxon>Bacteria</taxon>
        <taxon>Bacillati</taxon>
        <taxon>Actinomycetota</taxon>
        <taxon>Actinomycetes</taxon>
        <taxon>Micrococcales</taxon>
        <taxon>Cellulomonadaceae</taxon>
        <taxon>Cellulomonas</taxon>
    </lineage>
</organism>
<dbReference type="Gene3D" id="1.10.10.10">
    <property type="entry name" value="Winged helix-like DNA-binding domain superfamily/Winged helix DNA-binding domain"/>
    <property type="match status" value="1"/>
</dbReference>
<dbReference type="Proteomes" id="UP000269289">
    <property type="component" value="Unassembled WGS sequence"/>
</dbReference>
<evidence type="ECO:0000256" key="2">
    <source>
        <dbReference type="SAM" id="MobiDB-lite"/>
    </source>
</evidence>
<gene>
    <name evidence="3" type="ORF">EBM89_01055</name>
</gene>
<dbReference type="PANTHER" id="PTHR18964:SF149">
    <property type="entry name" value="BIFUNCTIONAL UDP-N-ACETYLGLUCOSAMINE 2-EPIMERASE_N-ACETYLMANNOSAMINE KINASE"/>
    <property type="match status" value="1"/>
</dbReference>
<dbReference type="InterPro" id="IPR043129">
    <property type="entry name" value="ATPase_NBD"/>
</dbReference>
<name>A0A3M2JKM4_9CELL</name>